<evidence type="ECO:0000313" key="1">
    <source>
        <dbReference type="EMBL" id="UPK92444.1"/>
    </source>
</evidence>
<name>A0ACD3YU02_FUSSC</name>
<keyword evidence="2" id="KW-1185">Reference proteome</keyword>
<gene>
    <name evidence="1" type="ORF">LCI18_003379</name>
</gene>
<accession>A0ACD3YU02</accession>
<dbReference type="Proteomes" id="UP000830768">
    <property type="component" value="Chromosome 3"/>
</dbReference>
<dbReference type="EMBL" id="CP090032">
    <property type="protein sequence ID" value="UPK92444.1"/>
    <property type="molecule type" value="Genomic_DNA"/>
</dbReference>
<evidence type="ECO:0000313" key="2">
    <source>
        <dbReference type="Proteomes" id="UP000830768"/>
    </source>
</evidence>
<organism evidence="1 2">
    <name type="scientific">Fusarium solani subsp. cucurbitae</name>
    <name type="common">Neocosmosporum cucurbitae</name>
    <dbReference type="NCBI Taxonomy" id="2747967"/>
    <lineage>
        <taxon>Eukaryota</taxon>
        <taxon>Fungi</taxon>
        <taxon>Dikarya</taxon>
        <taxon>Ascomycota</taxon>
        <taxon>Pezizomycotina</taxon>
        <taxon>Sordariomycetes</taxon>
        <taxon>Hypocreomycetidae</taxon>
        <taxon>Hypocreales</taxon>
        <taxon>Nectriaceae</taxon>
        <taxon>Fusarium</taxon>
        <taxon>Fusarium solani species complex</taxon>
    </lineage>
</organism>
<sequence>MSYTGETAYVTGGASGIGRSLVTRLVEKGMKVFVADRNLEGAREVANALKKSPQAVWPVQVDVADWDSQREGFEAAVKTLGRIDYVFAVAGIPERAWLRNRPKATDFEKPDLSVWDVNGTGVLYTSALAIQQFRRQEPNKYGFRGKMVAVASGCSFYYMPLLPIYTASKHGVLGFVRTFGKYLPQEKITLNAICPNIVKTNISTGDFYDRADAKGLLITVESLVESFESLLGTNDTSGEAIEILPGNGGYRIKERPEYTNDKCRESVELTLDRAHRSSKFNDPVDE</sequence>
<proteinExistence type="predicted"/>
<reference evidence="1" key="1">
    <citation type="submission" date="2021-11" db="EMBL/GenBank/DDBJ databases">
        <title>Fusarium solani-melongenae Genome sequencing and assembly.</title>
        <authorList>
            <person name="Xie S."/>
            <person name="Huang L."/>
            <person name="Zhang X."/>
        </authorList>
    </citation>
    <scope>NUCLEOTIDE SEQUENCE</scope>
    <source>
        <strain evidence="1">CRI 24-3</strain>
    </source>
</reference>
<protein>
    <submittedName>
        <fullName evidence="1">Uncharacterized protein</fullName>
    </submittedName>
</protein>